<reference evidence="2 3" key="1">
    <citation type="submission" date="2021-06" db="EMBL/GenBank/DDBJ databases">
        <title>Bradyrhizobium sp. S2-11-4 Genome sequencing.</title>
        <authorList>
            <person name="Jin L."/>
        </authorList>
    </citation>
    <scope>NUCLEOTIDE SEQUENCE [LARGE SCALE GENOMIC DNA]</scope>
    <source>
        <strain evidence="2 3">S2-11-4</strain>
    </source>
</reference>
<keyword evidence="3" id="KW-1185">Reference proteome</keyword>
<sequence>MDGLVDIVLGLLFVGTGRRLLALFGKRPHTIAMFFTGMAFWAVIGLLVFKAFDR</sequence>
<protein>
    <submittedName>
        <fullName evidence="2">Uncharacterized protein</fullName>
    </submittedName>
</protein>
<evidence type="ECO:0000256" key="1">
    <source>
        <dbReference type="SAM" id="Phobius"/>
    </source>
</evidence>
<dbReference type="Proteomes" id="UP000676951">
    <property type="component" value="Chromosome"/>
</dbReference>
<name>A0A975RZ02_9BRAD</name>
<dbReference type="AlphaFoldDB" id="A0A975RZ02"/>
<dbReference type="RefSeq" id="WP_215605359.1">
    <property type="nucleotide sequence ID" value="NZ_CP076136.1"/>
</dbReference>
<organism evidence="2 3">
    <name type="scientific">Bradyrhizobium sediminis</name>
    <dbReference type="NCBI Taxonomy" id="2840469"/>
    <lineage>
        <taxon>Bacteria</taxon>
        <taxon>Pseudomonadati</taxon>
        <taxon>Pseudomonadota</taxon>
        <taxon>Alphaproteobacteria</taxon>
        <taxon>Hyphomicrobiales</taxon>
        <taxon>Nitrobacteraceae</taxon>
        <taxon>Bradyrhizobium</taxon>
    </lineage>
</organism>
<dbReference type="EMBL" id="CP076136">
    <property type="protein sequence ID" value="QWG24616.1"/>
    <property type="molecule type" value="Genomic_DNA"/>
</dbReference>
<evidence type="ECO:0000313" key="2">
    <source>
        <dbReference type="EMBL" id="QWG24616.1"/>
    </source>
</evidence>
<keyword evidence="1" id="KW-1133">Transmembrane helix</keyword>
<proteinExistence type="predicted"/>
<keyword evidence="1" id="KW-0472">Membrane</keyword>
<keyword evidence="1" id="KW-0812">Transmembrane</keyword>
<evidence type="ECO:0000313" key="3">
    <source>
        <dbReference type="Proteomes" id="UP000676951"/>
    </source>
</evidence>
<feature type="transmembrane region" description="Helical" evidence="1">
    <location>
        <begin position="31"/>
        <end position="52"/>
    </location>
</feature>
<accession>A0A975RZ02</accession>
<gene>
    <name evidence="2" type="ORF">KMZ93_06890</name>
</gene>